<dbReference type="Proteomes" id="UP000675121">
    <property type="component" value="Unassembled WGS sequence"/>
</dbReference>
<keyword evidence="4 7" id="KW-0812">Transmembrane</keyword>
<accession>A0A9N8R5T7</accession>
<feature type="transmembrane region" description="Helical" evidence="7">
    <location>
        <begin position="99"/>
        <end position="117"/>
    </location>
</feature>
<dbReference type="InterPro" id="IPR020846">
    <property type="entry name" value="MFS_dom"/>
</dbReference>
<dbReference type="RefSeq" id="WP_201084327.1">
    <property type="nucleotide sequence ID" value="NZ_CAJNAS010000036.1"/>
</dbReference>
<dbReference type="InterPro" id="IPR036259">
    <property type="entry name" value="MFS_trans_sf"/>
</dbReference>
<dbReference type="PROSITE" id="PS00217">
    <property type="entry name" value="SUGAR_TRANSPORT_2"/>
    <property type="match status" value="1"/>
</dbReference>
<keyword evidence="5 7" id="KW-1133">Transmembrane helix</keyword>
<feature type="transmembrane region" description="Helical" evidence="7">
    <location>
        <begin position="380"/>
        <end position="405"/>
    </location>
</feature>
<evidence type="ECO:0000313" key="9">
    <source>
        <dbReference type="EMBL" id="CAE6964159.1"/>
    </source>
</evidence>
<feature type="transmembrane region" description="Helical" evidence="7">
    <location>
        <begin position="63"/>
        <end position="87"/>
    </location>
</feature>
<evidence type="ECO:0000256" key="4">
    <source>
        <dbReference type="ARBA" id="ARBA00022692"/>
    </source>
</evidence>
<feature type="transmembrane region" description="Helical" evidence="7">
    <location>
        <begin position="41"/>
        <end position="57"/>
    </location>
</feature>
<dbReference type="InterPro" id="IPR011701">
    <property type="entry name" value="MFS"/>
</dbReference>
<dbReference type="InterPro" id="IPR005829">
    <property type="entry name" value="Sugar_transporter_CS"/>
</dbReference>
<feature type="domain" description="Major facilitator superfamily (MFS) profile" evidence="8">
    <location>
        <begin position="26"/>
        <end position="434"/>
    </location>
</feature>
<comment type="subcellular location">
    <subcellularLocation>
        <location evidence="1">Cell membrane</location>
        <topology evidence="1">Multi-pass membrane protein</topology>
    </subcellularLocation>
</comment>
<dbReference type="Pfam" id="PF07690">
    <property type="entry name" value="MFS_1"/>
    <property type="match status" value="1"/>
</dbReference>
<keyword evidence="6 7" id="KW-0472">Membrane</keyword>
<dbReference type="GO" id="GO:0005886">
    <property type="term" value="C:plasma membrane"/>
    <property type="evidence" value="ECO:0007669"/>
    <property type="project" value="UniProtKB-SubCell"/>
</dbReference>
<protein>
    <submittedName>
        <fullName evidence="9">Fosfomycin resistance protein AbaF</fullName>
    </submittedName>
</protein>
<sequence>MQAQHRDVLSDAHSAPDAPANQMKRVGAAGFTGTLIEFYDLQIYTTAAALVFAHVFFPQLGKAAGTIAAFGTIGVVFVARPLGSVLFGHFGDRLGRKQTLVITLLMMGISTVLVGVLPTSEQIGIFAPILLILLRVIQGVAAGGEFAGAALLVSENAPPERRGAWSALPSLGGAASTCAAGITLLLTSLTMSDATFRAWGWRLPFLFSAILLAVGLYIRMRMTETPVFAKQVSRHGTSRIPVLDAFASQPRDLLLGCMVEVPAFSMLYLVVTYVIHYGVSDLKLPYTNVLLVTVGSGVVTFLGILVSSRLSDRFGRRPVLIVSNGLATVWALALFPILYSGTMTAYAVAVIVTLLIGGLIFGPVGAFMSELFHTRYRYTAVGLCYNASGILGGALPPLFAGPIIAAYGPYAFGRVLAILCFVSVCCCIALKETRGRSLDG</sequence>
<dbReference type="GO" id="GO:0022857">
    <property type="term" value="F:transmembrane transporter activity"/>
    <property type="evidence" value="ECO:0007669"/>
    <property type="project" value="InterPro"/>
</dbReference>
<comment type="caution">
    <text evidence="9">The sequence shown here is derived from an EMBL/GenBank/DDBJ whole genome shotgun (WGS) entry which is preliminary data.</text>
</comment>
<reference evidence="9" key="1">
    <citation type="submission" date="2021-02" db="EMBL/GenBank/DDBJ databases">
        <authorList>
            <person name="Vanwijnsberghe S."/>
        </authorList>
    </citation>
    <scope>NUCLEOTIDE SEQUENCE</scope>
    <source>
        <strain evidence="9">R-70211</strain>
    </source>
</reference>
<dbReference type="Gene3D" id="1.20.1250.20">
    <property type="entry name" value="MFS general substrate transporter like domains"/>
    <property type="match status" value="2"/>
</dbReference>
<dbReference type="PROSITE" id="PS00216">
    <property type="entry name" value="SUGAR_TRANSPORT_1"/>
    <property type="match status" value="1"/>
</dbReference>
<evidence type="ECO:0000256" key="3">
    <source>
        <dbReference type="ARBA" id="ARBA00022475"/>
    </source>
</evidence>
<keyword evidence="2" id="KW-0813">Transport</keyword>
<evidence type="ECO:0000256" key="1">
    <source>
        <dbReference type="ARBA" id="ARBA00004651"/>
    </source>
</evidence>
<feature type="transmembrane region" description="Helical" evidence="7">
    <location>
        <begin position="123"/>
        <end position="153"/>
    </location>
</feature>
<feature type="transmembrane region" description="Helical" evidence="7">
    <location>
        <begin position="253"/>
        <end position="275"/>
    </location>
</feature>
<feature type="transmembrane region" description="Helical" evidence="7">
    <location>
        <begin position="319"/>
        <end position="339"/>
    </location>
</feature>
<dbReference type="PANTHER" id="PTHR43045">
    <property type="entry name" value="SHIKIMATE TRANSPORTER"/>
    <property type="match status" value="1"/>
</dbReference>
<dbReference type="PANTHER" id="PTHR43045:SF2">
    <property type="entry name" value="INNER MEMBRANE METABOLITE TRANSPORT PROTEIN YHJE"/>
    <property type="match status" value="1"/>
</dbReference>
<keyword evidence="10" id="KW-1185">Reference proteome</keyword>
<dbReference type="AlphaFoldDB" id="A0A9N8R5T7"/>
<feature type="transmembrane region" description="Helical" evidence="7">
    <location>
        <begin position="287"/>
        <end position="307"/>
    </location>
</feature>
<feature type="transmembrane region" description="Helical" evidence="7">
    <location>
        <begin position="199"/>
        <end position="218"/>
    </location>
</feature>
<evidence type="ECO:0000259" key="8">
    <source>
        <dbReference type="PROSITE" id="PS50850"/>
    </source>
</evidence>
<evidence type="ECO:0000256" key="5">
    <source>
        <dbReference type="ARBA" id="ARBA00022989"/>
    </source>
</evidence>
<keyword evidence="3" id="KW-1003">Cell membrane</keyword>
<feature type="transmembrane region" description="Helical" evidence="7">
    <location>
        <begin position="345"/>
        <end position="368"/>
    </location>
</feature>
<evidence type="ECO:0000313" key="10">
    <source>
        <dbReference type="Proteomes" id="UP000675121"/>
    </source>
</evidence>
<name>A0A9N8R5T7_9BURK</name>
<organism evidence="9 10">
    <name type="scientific">Paraburkholderia domus</name>
    <dbReference type="NCBI Taxonomy" id="2793075"/>
    <lineage>
        <taxon>Bacteria</taxon>
        <taxon>Pseudomonadati</taxon>
        <taxon>Pseudomonadota</taxon>
        <taxon>Betaproteobacteria</taxon>
        <taxon>Burkholderiales</taxon>
        <taxon>Burkholderiaceae</taxon>
        <taxon>Paraburkholderia</taxon>
    </lineage>
</organism>
<dbReference type="SUPFAM" id="SSF103473">
    <property type="entry name" value="MFS general substrate transporter"/>
    <property type="match status" value="1"/>
</dbReference>
<dbReference type="EMBL" id="CAJNAS010000036">
    <property type="protein sequence ID" value="CAE6964159.1"/>
    <property type="molecule type" value="Genomic_DNA"/>
</dbReference>
<gene>
    <name evidence="9" type="primary">abaF_11</name>
    <name evidence="9" type="ORF">R70211_07200</name>
</gene>
<dbReference type="PROSITE" id="PS50850">
    <property type="entry name" value="MFS"/>
    <property type="match status" value="1"/>
</dbReference>
<feature type="transmembrane region" description="Helical" evidence="7">
    <location>
        <begin position="165"/>
        <end position="187"/>
    </location>
</feature>
<feature type="transmembrane region" description="Helical" evidence="7">
    <location>
        <begin position="411"/>
        <end position="430"/>
    </location>
</feature>
<evidence type="ECO:0000256" key="7">
    <source>
        <dbReference type="SAM" id="Phobius"/>
    </source>
</evidence>
<evidence type="ECO:0000256" key="2">
    <source>
        <dbReference type="ARBA" id="ARBA00022448"/>
    </source>
</evidence>
<proteinExistence type="predicted"/>
<evidence type="ECO:0000256" key="6">
    <source>
        <dbReference type="ARBA" id="ARBA00023136"/>
    </source>
</evidence>